<reference evidence="1 2" key="1">
    <citation type="submission" date="2019-08" db="EMBL/GenBank/DDBJ databases">
        <title>Lewinella sp. strain SSH13 Genome sequencing and assembly.</title>
        <authorList>
            <person name="Kim I."/>
        </authorList>
    </citation>
    <scope>NUCLEOTIDE SEQUENCE [LARGE SCALE GENOMIC DNA]</scope>
    <source>
        <strain evidence="1 2">SSH13</strain>
    </source>
</reference>
<dbReference type="AlphaFoldDB" id="A0A5C7FSZ4"/>
<dbReference type="EMBL" id="VOXD01000013">
    <property type="protein sequence ID" value="TXF89565.1"/>
    <property type="molecule type" value="Genomic_DNA"/>
</dbReference>
<dbReference type="RefSeq" id="WP_147930639.1">
    <property type="nucleotide sequence ID" value="NZ_VOXD01000013.1"/>
</dbReference>
<proteinExistence type="predicted"/>
<evidence type="ECO:0000313" key="2">
    <source>
        <dbReference type="Proteomes" id="UP000321907"/>
    </source>
</evidence>
<gene>
    <name evidence="1" type="ORF">FUA23_10215</name>
</gene>
<evidence type="ECO:0000313" key="1">
    <source>
        <dbReference type="EMBL" id="TXF89565.1"/>
    </source>
</evidence>
<name>A0A5C7FSZ4_9BACT</name>
<organism evidence="1 2">
    <name type="scientific">Neolewinella aurantiaca</name>
    <dbReference type="NCBI Taxonomy" id="2602767"/>
    <lineage>
        <taxon>Bacteria</taxon>
        <taxon>Pseudomonadati</taxon>
        <taxon>Bacteroidota</taxon>
        <taxon>Saprospiria</taxon>
        <taxon>Saprospirales</taxon>
        <taxon>Lewinellaceae</taxon>
        <taxon>Neolewinella</taxon>
    </lineage>
</organism>
<comment type="caution">
    <text evidence="1">The sequence shown here is derived from an EMBL/GenBank/DDBJ whole genome shotgun (WGS) entry which is preliminary data.</text>
</comment>
<sequence length="59" mass="6606">MYTREVSVSRMSGIFVGSSNKKAFSLQATVRGNLQVECCVLERRSNPDMFKTDLLAFAD</sequence>
<dbReference type="Proteomes" id="UP000321907">
    <property type="component" value="Unassembled WGS sequence"/>
</dbReference>
<protein>
    <submittedName>
        <fullName evidence="1">Uncharacterized protein</fullName>
    </submittedName>
</protein>
<accession>A0A5C7FSZ4</accession>
<keyword evidence="2" id="KW-1185">Reference proteome</keyword>